<keyword evidence="7" id="KW-0735">Signal-anchor</keyword>
<sequence>MSKTFAKRNAIINENFYEVPNVATTSFNSTPNMNRSYQVNHVNDSVTSVSNGNLNGISTTHLYADDDQPKSPVKRFVGVVFLIGLVATSIAFLAFAIFYDEIIDSDGENTEQYWSRVQKEIKIKQNASRLALYNNTLSKITDDQNFVSIVSDSTHVHNISIPSKPSITFDNFMSGELSSRTFYGKWISDNEILHYDSQNNLCIFNVLKLSKDILIATEIIKRYRLSGLSLSPDRKYFLTVYNAQRVYRYSTLAKYRIYSINESQLSASIVAPDYPQDTYLNYAEWGPIGSQIIFVQKNNIFYKSDPTAPAIRLTSTGREMMVYNGIPDWVYEEEIINGPKTFWLSPSGNKLAYATINDTTVDLMSWPYYGNEKVPRNQYTKLETVRYPKPGRPNPTIKIYYINLSQLQSYNETRVQELTVHLKPPKDILDLGDHYMTTCKWIDDDVLSINWMTRAQNLSVMTSYNTQTFEPISNFKLQTSNGWIDLFTEPVVTLDKSSYIVRVPKMSDNKKDVFEHIAEVSIMSAESTYLTSATFPDSPGSKHLMSVSIIKSLNQSAVTATPTCHTCLMNTYSTDKTQICLTSNTIFSENAGYYILNCLGPNIPRSEIRRTSDDSLIHTLEDNKHLDFKLKDLSLPKKISMKVPVGGYEIDVMLIVPQDFDEKSPKKYPLIFNVYGGPGSDSISVHQNYFYHQFGAYLVSNKSVIYATLDTRGSPNHGCKFMFDIYRKLGTVEVEDTIAVARYFRDKVSYIDPKSISLWGWSYGGYLTTMALENDYNDTVFQCGIAVAPVSDWMYYDSVYVERFMGFPTAGDNLENYLKSSTLDKVRHLNGKKYLIMFGTADGIHKTK</sequence>
<dbReference type="InterPro" id="IPR050278">
    <property type="entry name" value="Serine_Prot_S9B/DPPIV"/>
</dbReference>
<protein>
    <submittedName>
        <fullName evidence="15">Uncharacterized protein</fullName>
    </submittedName>
</protein>
<dbReference type="GO" id="GO:0012505">
    <property type="term" value="C:endomembrane system"/>
    <property type="evidence" value="ECO:0007669"/>
    <property type="project" value="UniProtKB-SubCell"/>
</dbReference>
<gene>
    <name evidence="15" type="ORF">ONB1V03_LOCUS8069</name>
</gene>
<dbReference type="Gene3D" id="2.140.10.30">
    <property type="entry name" value="Dipeptidylpeptidase IV, N-terminal domain"/>
    <property type="match status" value="1"/>
</dbReference>
<dbReference type="InterPro" id="IPR001375">
    <property type="entry name" value="Peptidase_S9_cat"/>
</dbReference>
<evidence type="ECO:0000256" key="1">
    <source>
        <dbReference type="ARBA" id="ARBA00004606"/>
    </source>
</evidence>
<dbReference type="AlphaFoldDB" id="A0A7R9LZS9"/>
<feature type="transmembrane region" description="Helical" evidence="12">
    <location>
        <begin position="76"/>
        <end position="99"/>
    </location>
</feature>
<dbReference type="GO" id="GO:0008236">
    <property type="term" value="F:serine-type peptidase activity"/>
    <property type="evidence" value="ECO:0007669"/>
    <property type="project" value="UniProtKB-KW"/>
</dbReference>
<keyword evidence="8 12" id="KW-1133">Transmembrane helix</keyword>
<dbReference type="GO" id="GO:0005886">
    <property type="term" value="C:plasma membrane"/>
    <property type="evidence" value="ECO:0007669"/>
    <property type="project" value="TreeGrafter"/>
</dbReference>
<feature type="domain" description="Dipeptidylpeptidase IV N-terminal" evidence="14">
    <location>
        <begin position="231"/>
        <end position="604"/>
    </location>
</feature>
<evidence type="ECO:0000313" key="16">
    <source>
        <dbReference type="Proteomes" id="UP000728032"/>
    </source>
</evidence>
<dbReference type="EMBL" id="OC919233">
    <property type="protein sequence ID" value="CAD7650946.1"/>
    <property type="molecule type" value="Genomic_DNA"/>
</dbReference>
<keyword evidence="10" id="KW-0325">Glycoprotein</keyword>
<dbReference type="GO" id="GO:0006508">
    <property type="term" value="P:proteolysis"/>
    <property type="evidence" value="ECO:0007669"/>
    <property type="project" value="UniProtKB-KW"/>
</dbReference>
<keyword evidence="5" id="KW-0378">Hydrolase</keyword>
<dbReference type="InterPro" id="IPR002469">
    <property type="entry name" value="Peptidase_S9B_N"/>
</dbReference>
<comment type="subcellular location">
    <subcellularLocation>
        <location evidence="11">Endomembrane system</location>
        <topology evidence="11">Single-pass membrane protein</topology>
    </subcellularLocation>
    <subcellularLocation>
        <location evidence="1">Membrane</location>
        <topology evidence="1">Single-pass type II membrane protein</topology>
    </subcellularLocation>
</comment>
<evidence type="ECO:0000259" key="14">
    <source>
        <dbReference type="Pfam" id="PF00930"/>
    </source>
</evidence>
<organism evidence="15">
    <name type="scientific">Oppiella nova</name>
    <dbReference type="NCBI Taxonomy" id="334625"/>
    <lineage>
        <taxon>Eukaryota</taxon>
        <taxon>Metazoa</taxon>
        <taxon>Ecdysozoa</taxon>
        <taxon>Arthropoda</taxon>
        <taxon>Chelicerata</taxon>
        <taxon>Arachnida</taxon>
        <taxon>Acari</taxon>
        <taxon>Acariformes</taxon>
        <taxon>Sarcoptiformes</taxon>
        <taxon>Oribatida</taxon>
        <taxon>Brachypylina</taxon>
        <taxon>Oppioidea</taxon>
        <taxon>Oppiidae</taxon>
        <taxon>Oppiella</taxon>
    </lineage>
</organism>
<evidence type="ECO:0000256" key="6">
    <source>
        <dbReference type="ARBA" id="ARBA00022825"/>
    </source>
</evidence>
<evidence type="ECO:0000256" key="9">
    <source>
        <dbReference type="ARBA" id="ARBA00023136"/>
    </source>
</evidence>
<dbReference type="SUPFAM" id="SSF53474">
    <property type="entry name" value="alpha/beta-Hydrolases"/>
    <property type="match status" value="1"/>
</dbReference>
<dbReference type="Gene3D" id="3.40.50.1820">
    <property type="entry name" value="alpha/beta hydrolase"/>
    <property type="match status" value="1"/>
</dbReference>
<dbReference type="Pfam" id="PF00930">
    <property type="entry name" value="DPPIV_N"/>
    <property type="match status" value="1"/>
</dbReference>
<proteinExistence type="predicted"/>
<accession>A0A7R9LZS9</accession>
<keyword evidence="6" id="KW-0720">Serine protease</keyword>
<reference evidence="15" key="1">
    <citation type="submission" date="2020-11" db="EMBL/GenBank/DDBJ databases">
        <authorList>
            <person name="Tran Van P."/>
        </authorList>
    </citation>
    <scope>NUCLEOTIDE SEQUENCE</scope>
</reference>
<keyword evidence="3" id="KW-0645">Protease</keyword>
<dbReference type="InterPro" id="IPR029058">
    <property type="entry name" value="AB_hydrolase_fold"/>
</dbReference>
<evidence type="ECO:0000256" key="12">
    <source>
        <dbReference type="SAM" id="Phobius"/>
    </source>
</evidence>
<evidence type="ECO:0000256" key="2">
    <source>
        <dbReference type="ARBA" id="ARBA00022438"/>
    </source>
</evidence>
<evidence type="ECO:0000256" key="10">
    <source>
        <dbReference type="ARBA" id="ARBA00023180"/>
    </source>
</evidence>
<name>A0A7R9LZS9_9ACAR</name>
<evidence type="ECO:0000259" key="13">
    <source>
        <dbReference type="Pfam" id="PF00326"/>
    </source>
</evidence>
<dbReference type="PANTHER" id="PTHR11731:SF200">
    <property type="entry name" value="DIPEPTIDYL PEPTIDASE 10, ISOFORM B"/>
    <property type="match status" value="1"/>
</dbReference>
<evidence type="ECO:0000256" key="8">
    <source>
        <dbReference type="ARBA" id="ARBA00022989"/>
    </source>
</evidence>
<dbReference type="OrthoDB" id="16520at2759"/>
<keyword evidence="2" id="KW-0031">Aminopeptidase</keyword>
<dbReference type="GO" id="GO:0008239">
    <property type="term" value="F:dipeptidyl-peptidase activity"/>
    <property type="evidence" value="ECO:0007669"/>
    <property type="project" value="TreeGrafter"/>
</dbReference>
<dbReference type="GO" id="GO:0004177">
    <property type="term" value="F:aminopeptidase activity"/>
    <property type="evidence" value="ECO:0007669"/>
    <property type="project" value="UniProtKB-KW"/>
</dbReference>
<feature type="domain" description="Peptidase S9 prolyl oligopeptidase catalytic" evidence="13">
    <location>
        <begin position="695"/>
        <end position="842"/>
    </location>
</feature>
<dbReference type="PANTHER" id="PTHR11731">
    <property type="entry name" value="PROTEASE FAMILY S9B,C DIPEPTIDYL-PEPTIDASE IV-RELATED"/>
    <property type="match status" value="1"/>
</dbReference>
<dbReference type="Proteomes" id="UP000728032">
    <property type="component" value="Unassembled WGS sequence"/>
</dbReference>
<evidence type="ECO:0000256" key="11">
    <source>
        <dbReference type="ARBA" id="ARBA00037847"/>
    </source>
</evidence>
<keyword evidence="9 12" id="KW-0472">Membrane</keyword>
<evidence type="ECO:0000256" key="4">
    <source>
        <dbReference type="ARBA" id="ARBA00022692"/>
    </source>
</evidence>
<dbReference type="SUPFAM" id="SSF82171">
    <property type="entry name" value="DPP6 N-terminal domain-like"/>
    <property type="match status" value="1"/>
</dbReference>
<keyword evidence="16" id="KW-1185">Reference proteome</keyword>
<evidence type="ECO:0000256" key="5">
    <source>
        <dbReference type="ARBA" id="ARBA00022801"/>
    </source>
</evidence>
<evidence type="ECO:0000256" key="3">
    <source>
        <dbReference type="ARBA" id="ARBA00022670"/>
    </source>
</evidence>
<keyword evidence="4 12" id="KW-0812">Transmembrane</keyword>
<evidence type="ECO:0000256" key="7">
    <source>
        <dbReference type="ARBA" id="ARBA00022968"/>
    </source>
</evidence>
<dbReference type="Pfam" id="PF00326">
    <property type="entry name" value="Peptidase_S9"/>
    <property type="match status" value="1"/>
</dbReference>
<dbReference type="EMBL" id="CAJPVJ010004408">
    <property type="protein sequence ID" value="CAG2168581.1"/>
    <property type="molecule type" value="Genomic_DNA"/>
</dbReference>
<evidence type="ECO:0000313" key="15">
    <source>
        <dbReference type="EMBL" id="CAD7650946.1"/>
    </source>
</evidence>